<dbReference type="InterPro" id="IPR027417">
    <property type="entry name" value="P-loop_NTPase"/>
</dbReference>
<evidence type="ECO:0000256" key="12">
    <source>
        <dbReference type="ARBA" id="ARBA00023136"/>
    </source>
</evidence>
<comment type="cofactor">
    <cofactor evidence="14">
        <name>Zn(2+)</name>
        <dbReference type="ChEBI" id="CHEBI:29105"/>
    </cofactor>
    <text evidence="14">Binds 1 zinc ion per subunit.</text>
</comment>
<dbReference type="InterPro" id="IPR041569">
    <property type="entry name" value="AAA_lid_3"/>
</dbReference>
<dbReference type="InterPro" id="IPR037219">
    <property type="entry name" value="Peptidase_M41-like"/>
</dbReference>
<comment type="caution">
    <text evidence="14">Lacks conserved residue(s) required for the propagation of feature annotation.</text>
</comment>
<dbReference type="InterPro" id="IPR005936">
    <property type="entry name" value="FtsH"/>
</dbReference>
<dbReference type="SMART" id="SM00382">
    <property type="entry name" value="AAA"/>
    <property type="match status" value="1"/>
</dbReference>
<dbReference type="GO" id="GO:0008270">
    <property type="term" value="F:zinc ion binding"/>
    <property type="evidence" value="ECO:0007669"/>
    <property type="project" value="UniProtKB-UniRule"/>
</dbReference>
<dbReference type="Pfam" id="PF17862">
    <property type="entry name" value="AAA_lid_3"/>
    <property type="match status" value="1"/>
</dbReference>
<dbReference type="GO" id="GO:0016887">
    <property type="term" value="F:ATP hydrolysis activity"/>
    <property type="evidence" value="ECO:0007669"/>
    <property type="project" value="UniProtKB-UniRule"/>
</dbReference>
<feature type="active site" evidence="14">
    <location>
        <position position="401"/>
    </location>
</feature>
<feature type="region of interest" description="Disordered" evidence="16">
    <location>
        <begin position="578"/>
        <end position="635"/>
    </location>
</feature>
<comment type="similarity">
    <text evidence="2 14">In the C-terminal section; belongs to the peptidase M41 family.</text>
</comment>
<evidence type="ECO:0000256" key="10">
    <source>
        <dbReference type="ARBA" id="ARBA00022989"/>
    </source>
</evidence>
<feature type="domain" description="AAA+ ATPase" evidence="17">
    <location>
        <begin position="170"/>
        <end position="309"/>
    </location>
</feature>
<dbReference type="PANTHER" id="PTHR23076:SF113">
    <property type="entry name" value="ATP-DEPENDENT ZINC METALLOPROTEASE FTSH 1, CHLOROPLASTIC-RELATED"/>
    <property type="match status" value="1"/>
</dbReference>
<evidence type="ECO:0000259" key="17">
    <source>
        <dbReference type="SMART" id="SM00382"/>
    </source>
</evidence>
<evidence type="ECO:0000256" key="3">
    <source>
        <dbReference type="ARBA" id="ARBA00022670"/>
    </source>
</evidence>
<dbReference type="InterPro" id="IPR003960">
    <property type="entry name" value="ATPase_AAA_CS"/>
</dbReference>
<dbReference type="GO" id="GO:0005524">
    <property type="term" value="F:ATP binding"/>
    <property type="evidence" value="ECO:0007669"/>
    <property type="project" value="UniProtKB-UniRule"/>
</dbReference>
<feature type="transmembrane region" description="Helical" evidence="14">
    <location>
        <begin position="87"/>
        <end position="108"/>
    </location>
</feature>
<dbReference type="InterPro" id="IPR000642">
    <property type="entry name" value="Peptidase_M41"/>
</dbReference>
<evidence type="ECO:0000256" key="5">
    <source>
        <dbReference type="ARBA" id="ARBA00022723"/>
    </source>
</evidence>
<evidence type="ECO:0000256" key="4">
    <source>
        <dbReference type="ARBA" id="ARBA00022692"/>
    </source>
</evidence>
<comment type="subcellular location">
    <subcellularLocation>
        <location evidence="14">Cell membrane</location>
        <topology evidence="14">Multi-pass membrane protein</topology>
        <orientation evidence="14">Cytoplasmic side</orientation>
    </subcellularLocation>
    <subcellularLocation>
        <location evidence="1">Membrane</location>
    </subcellularLocation>
</comment>
<feature type="binding site" evidence="14">
    <location>
        <position position="476"/>
    </location>
    <ligand>
        <name>Zn(2+)</name>
        <dbReference type="ChEBI" id="CHEBI:29105"/>
        <note>catalytic</note>
    </ligand>
</feature>
<evidence type="ECO:0000256" key="16">
    <source>
        <dbReference type="SAM" id="MobiDB-lite"/>
    </source>
</evidence>
<dbReference type="SUPFAM" id="SSF52540">
    <property type="entry name" value="P-loop containing nucleoside triphosphate hydrolases"/>
    <property type="match status" value="1"/>
</dbReference>
<dbReference type="Proteomes" id="UP000886725">
    <property type="component" value="Unassembled WGS sequence"/>
</dbReference>
<protein>
    <recommendedName>
        <fullName evidence="14">ATP-dependent zinc metalloprotease FtsH</fullName>
        <ecNumber evidence="14">3.4.24.-</ecNumber>
    </recommendedName>
</protein>
<keyword evidence="8 14" id="KW-0862">Zinc</keyword>
<dbReference type="SUPFAM" id="SSF140990">
    <property type="entry name" value="FtsH protease domain-like"/>
    <property type="match status" value="1"/>
</dbReference>
<keyword evidence="11 14" id="KW-0482">Metalloprotease</keyword>
<dbReference type="Gene3D" id="1.20.58.760">
    <property type="entry name" value="Peptidase M41"/>
    <property type="match status" value="1"/>
</dbReference>
<dbReference type="FunFam" id="3.40.50.300:FF:000001">
    <property type="entry name" value="ATP-dependent zinc metalloprotease FtsH"/>
    <property type="match status" value="1"/>
</dbReference>
<dbReference type="NCBIfam" id="TIGR01241">
    <property type="entry name" value="FtsH_fam"/>
    <property type="match status" value="1"/>
</dbReference>
<name>A0A9D1CK71_9FIRM</name>
<dbReference type="InterPro" id="IPR003959">
    <property type="entry name" value="ATPase_AAA_core"/>
</dbReference>
<evidence type="ECO:0000256" key="15">
    <source>
        <dbReference type="RuleBase" id="RU003651"/>
    </source>
</evidence>
<dbReference type="EC" id="3.4.24.-" evidence="14"/>
<dbReference type="FunFam" id="1.20.58.760:FF:000001">
    <property type="entry name" value="ATP-dependent zinc metalloprotease FtsH"/>
    <property type="match status" value="1"/>
</dbReference>
<dbReference type="AlphaFoldDB" id="A0A9D1CK71"/>
<keyword evidence="7 14" id="KW-0378">Hydrolase</keyword>
<dbReference type="CDD" id="cd19501">
    <property type="entry name" value="RecA-like_FtsH"/>
    <property type="match status" value="1"/>
</dbReference>
<feature type="compositionally biased region" description="Basic and acidic residues" evidence="16">
    <location>
        <begin position="608"/>
        <end position="619"/>
    </location>
</feature>
<comment type="function">
    <text evidence="14">Acts as a processive, ATP-dependent zinc metallopeptidase for both cytoplasmic and membrane proteins. Plays a role in the quality control of integral membrane proteins.</text>
</comment>
<gene>
    <name evidence="14 18" type="primary">ftsH</name>
    <name evidence="18" type="ORF">IAC85_04140</name>
</gene>
<comment type="subunit">
    <text evidence="14">Homohexamer.</text>
</comment>
<dbReference type="GO" id="GO:0006508">
    <property type="term" value="P:proteolysis"/>
    <property type="evidence" value="ECO:0007669"/>
    <property type="project" value="UniProtKB-KW"/>
</dbReference>
<feature type="binding site" evidence="14">
    <location>
        <position position="404"/>
    </location>
    <ligand>
        <name>Zn(2+)</name>
        <dbReference type="ChEBI" id="CHEBI:29105"/>
        <note>catalytic</note>
    </ligand>
</feature>
<evidence type="ECO:0000256" key="6">
    <source>
        <dbReference type="ARBA" id="ARBA00022741"/>
    </source>
</evidence>
<proteinExistence type="inferred from homology"/>
<dbReference type="HAMAP" id="MF_01458">
    <property type="entry name" value="FtsH"/>
    <property type="match status" value="1"/>
</dbReference>
<sequence length="635" mass="70606">MNQKVNVLTYQEFSDALTNAQVTEMTITPRSSAGVYEMEGSLADYDDNETFFARVPMSDEIIRQVLAASEQYDFELVTEQDPESSPWLLILINVVPLVILIGGALWIFSRQMGSNNKSMDFGRSKARLSTDQNKVTFNDVAGLKEEKEEVRELIDFLKNPKRFQKLGARIPKGVLLVGPPGTGKTLLAKAVAGEANVPFYFISGSDFVELFVGVGASRVRDMFKQAKANAPCLIFIDEIDAVGRQRGTGLGGGHDEREQTLNQLLTEMDGFGANEGIIVIAATNRADVLDPALLRPGRFDRQVTVGLPDVREREDILTVHAKNKILAPSVQLNAIAKRTPGFSGADLENLLNEAALLAVRRNKNSITMAEIDEATDRVIGGPAKTSRKYTPHEKELVAYHEAGHAVLGIKLENADDVQKITIIPRGQAGGYTMMMPKEEHYFATKTELLDQITGLLGGRVSEELRFHESTTGAHNDFERATKIARAMVTEYGMSDLGPIQLEQQEGGVFLGRDYNKTKDFSNEVAHEIDLEMRKIVNSCYERAKQILSENQDMIKLIVDALLERETITKEQIDYLVEHGTMPPEDDEEQVVDNKEEKDVEETAVTESSTEKVEESPKKESKNKKQHNKSKQNKGE</sequence>
<accession>A0A9D1CK71</accession>
<evidence type="ECO:0000256" key="2">
    <source>
        <dbReference type="ARBA" id="ARBA00010044"/>
    </source>
</evidence>
<keyword evidence="5 14" id="KW-0479">Metal-binding</keyword>
<feature type="binding site" evidence="14">
    <location>
        <begin position="178"/>
        <end position="185"/>
    </location>
    <ligand>
        <name>ATP</name>
        <dbReference type="ChEBI" id="CHEBI:30616"/>
    </ligand>
</feature>
<dbReference type="Pfam" id="PF00004">
    <property type="entry name" value="AAA"/>
    <property type="match status" value="1"/>
</dbReference>
<dbReference type="EMBL" id="DVFU01000079">
    <property type="protein sequence ID" value="HIQ64911.1"/>
    <property type="molecule type" value="Genomic_DNA"/>
</dbReference>
<keyword evidence="9 14" id="KW-0067">ATP-binding</keyword>
<evidence type="ECO:0000256" key="8">
    <source>
        <dbReference type="ARBA" id="ARBA00022833"/>
    </source>
</evidence>
<dbReference type="PANTHER" id="PTHR23076">
    <property type="entry name" value="METALLOPROTEASE M41 FTSH"/>
    <property type="match status" value="1"/>
</dbReference>
<evidence type="ECO:0000256" key="7">
    <source>
        <dbReference type="ARBA" id="ARBA00022801"/>
    </source>
</evidence>
<evidence type="ECO:0000313" key="18">
    <source>
        <dbReference type="EMBL" id="HIQ64911.1"/>
    </source>
</evidence>
<keyword evidence="14" id="KW-1003">Cell membrane</keyword>
<evidence type="ECO:0000256" key="11">
    <source>
        <dbReference type="ARBA" id="ARBA00023049"/>
    </source>
</evidence>
<reference evidence="18" key="1">
    <citation type="submission" date="2020-10" db="EMBL/GenBank/DDBJ databases">
        <authorList>
            <person name="Gilroy R."/>
        </authorList>
    </citation>
    <scope>NUCLEOTIDE SEQUENCE</scope>
    <source>
        <strain evidence="18">CHK165-10780</strain>
    </source>
</reference>
<evidence type="ECO:0000256" key="9">
    <source>
        <dbReference type="ARBA" id="ARBA00022840"/>
    </source>
</evidence>
<dbReference type="GO" id="GO:0004222">
    <property type="term" value="F:metalloendopeptidase activity"/>
    <property type="evidence" value="ECO:0007669"/>
    <property type="project" value="InterPro"/>
</dbReference>
<evidence type="ECO:0000256" key="13">
    <source>
        <dbReference type="ARBA" id="ARBA00061570"/>
    </source>
</evidence>
<keyword evidence="6 14" id="KW-0547">Nucleotide-binding</keyword>
<dbReference type="Pfam" id="PF01434">
    <property type="entry name" value="Peptidase_M41"/>
    <property type="match status" value="1"/>
</dbReference>
<dbReference type="PROSITE" id="PS00674">
    <property type="entry name" value="AAA"/>
    <property type="match status" value="1"/>
</dbReference>
<evidence type="ECO:0000256" key="1">
    <source>
        <dbReference type="ARBA" id="ARBA00004370"/>
    </source>
</evidence>
<dbReference type="Gene3D" id="3.40.50.300">
    <property type="entry name" value="P-loop containing nucleotide triphosphate hydrolases"/>
    <property type="match status" value="1"/>
</dbReference>
<comment type="caution">
    <text evidence="18">The sequence shown here is derived from an EMBL/GenBank/DDBJ whole genome shotgun (WGS) entry which is preliminary data.</text>
</comment>
<keyword evidence="4 14" id="KW-0812">Transmembrane</keyword>
<dbReference type="FunFam" id="1.10.8.60:FF:000001">
    <property type="entry name" value="ATP-dependent zinc metalloprotease FtsH"/>
    <property type="match status" value="1"/>
</dbReference>
<evidence type="ECO:0000313" key="19">
    <source>
        <dbReference type="Proteomes" id="UP000886725"/>
    </source>
</evidence>
<evidence type="ECO:0000256" key="14">
    <source>
        <dbReference type="HAMAP-Rule" id="MF_01458"/>
    </source>
</evidence>
<comment type="similarity">
    <text evidence="13 14">In the central section; belongs to the AAA ATPase family.</text>
</comment>
<keyword evidence="3 14" id="KW-0645">Protease</keyword>
<reference evidence="18" key="2">
    <citation type="journal article" date="2021" name="PeerJ">
        <title>Extensive microbial diversity within the chicken gut microbiome revealed by metagenomics and culture.</title>
        <authorList>
            <person name="Gilroy R."/>
            <person name="Ravi A."/>
            <person name="Getino M."/>
            <person name="Pursley I."/>
            <person name="Horton D.L."/>
            <person name="Alikhan N.F."/>
            <person name="Baker D."/>
            <person name="Gharbi K."/>
            <person name="Hall N."/>
            <person name="Watson M."/>
            <person name="Adriaenssens E.M."/>
            <person name="Foster-Nyarko E."/>
            <person name="Jarju S."/>
            <person name="Secka A."/>
            <person name="Antonio M."/>
            <person name="Oren A."/>
            <person name="Chaudhuri R.R."/>
            <person name="La Ragione R."/>
            <person name="Hildebrand F."/>
            <person name="Pallen M.J."/>
        </authorList>
    </citation>
    <scope>NUCLEOTIDE SEQUENCE</scope>
    <source>
        <strain evidence="18">CHK165-10780</strain>
    </source>
</reference>
<feature type="compositionally biased region" description="Basic residues" evidence="16">
    <location>
        <begin position="620"/>
        <end position="635"/>
    </location>
</feature>
<dbReference type="InterPro" id="IPR003593">
    <property type="entry name" value="AAA+_ATPase"/>
</dbReference>
<dbReference type="GO" id="GO:0004176">
    <property type="term" value="F:ATP-dependent peptidase activity"/>
    <property type="evidence" value="ECO:0007669"/>
    <property type="project" value="InterPro"/>
</dbReference>
<dbReference type="Gene3D" id="1.10.8.60">
    <property type="match status" value="1"/>
</dbReference>
<feature type="binding site" evidence="14">
    <location>
        <position position="400"/>
    </location>
    <ligand>
        <name>Zn(2+)</name>
        <dbReference type="ChEBI" id="CHEBI:29105"/>
        <note>catalytic</note>
    </ligand>
</feature>
<keyword evidence="12 14" id="KW-0472">Membrane</keyword>
<comment type="similarity">
    <text evidence="15">Belongs to the AAA ATPase family.</text>
</comment>
<keyword evidence="10 14" id="KW-1133">Transmembrane helix</keyword>
<organism evidence="18 19">
    <name type="scientific">Candidatus Faecenecus gallistercoris</name>
    <dbReference type="NCBI Taxonomy" id="2840793"/>
    <lineage>
        <taxon>Bacteria</taxon>
        <taxon>Bacillati</taxon>
        <taxon>Bacillota</taxon>
        <taxon>Bacillota incertae sedis</taxon>
        <taxon>Candidatus Faecenecus</taxon>
    </lineage>
</organism>
<dbReference type="GO" id="GO:0005886">
    <property type="term" value="C:plasma membrane"/>
    <property type="evidence" value="ECO:0007669"/>
    <property type="project" value="UniProtKB-SubCell"/>
</dbReference>
<dbReference type="GO" id="GO:0030163">
    <property type="term" value="P:protein catabolic process"/>
    <property type="evidence" value="ECO:0007669"/>
    <property type="project" value="UniProtKB-UniRule"/>
</dbReference>